<gene>
    <name evidence="2" type="primary">degV_19</name>
    <name evidence="2" type="ORF">SDC9_99296</name>
</gene>
<dbReference type="AlphaFoldDB" id="A0A645AHX5"/>
<dbReference type="InterPro" id="IPR003797">
    <property type="entry name" value="DegV"/>
</dbReference>
<dbReference type="InterPro" id="IPR043168">
    <property type="entry name" value="DegV_C"/>
</dbReference>
<dbReference type="PANTHER" id="PTHR33434">
    <property type="entry name" value="DEGV DOMAIN-CONTAINING PROTEIN DR_1986-RELATED"/>
    <property type="match status" value="1"/>
</dbReference>
<dbReference type="GO" id="GO:0008289">
    <property type="term" value="F:lipid binding"/>
    <property type="evidence" value="ECO:0007669"/>
    <property type="project" value="UniProtKB-KW"/>
</dbReference>
<name>A0A645AHX5_9ZZZZ</name>
<sequence length="283" mass="30798">MSIKLVTDSAADFDRIELEKYSIECVPLMVSFGSENYIDGINLNKDKFYHLLQSRDEFPKTSQPAPAAFQTIFEEAKENGDTVIAILLSSALSGTYQSALIAKDMVGYESIYLFDTRSATGGEKIYVAIASQMIEKGYMAEGIVRTLESMRERGRLYAALDTLEYLCKGGRLSRTAAGIGTLARLKPIITLTADGEVTVSEKCIGRKSSLEHLVKYIEKTGVDTSIPISFVYSHDKSACEKVMANLAGKGYDLSNSIISNIGPTIGAHIGVGAVGIIYFVPEK</sequence>
<proteinExistence type="predicted"/>
<comment type="caution">
    <text evidence="2">The sequence shown here is derived from an EMBL/GenBank/DDBJ whole genome shotgun (WGS) entry which is preliminary data.</text>
</comment>
<organism evidence="2">
    <name type="scientific">bioreactor metagenome</name>
    <dbReference type="NCBI Taxonomy" id="1076179"/>
    <lineage>
        <taxon>unclassified sequences</taxon>
        <taxon>metagenomes</taxon>
        <taxon>ecological metagenomes</taxon>
    </lineage>
</organism>
<dbReference type="InterPro" id="IPR050270">
    <property type="entry name" value="DegV_domain_contain"/>
</dbReference>
<dbReference type="PROSITE" id="PS51482">
    <property type="entry name" value="DEGV"/>
    <property type="match status" value="1"/>
</dbReference>
<dbReference type="EMBL" id="VSSQ01013907">
    <property type="protein sequence ID" value="MPM52536.1"/>
    <property type="molecule type" value="Genomic_DNA"/>
</dbReference>
<dbReference type="NCBIfam" id="TIGR00762">
    <property type="entry name" value="DegV"/>
    <property type="match status" value="1"/>
</dbReference>
<protein>
    <submittedName>
        <fullName evidence="2">Protein DegV</fullName>
    </submittedName>
</protein>
<evidence type="ECO:0000256" key="1">
    <source>
        <dbReference type="ARBA" id="ARBA00023121"/>
    </source>
</evidence>
<dbReference type="PANTHER" id="PTHR33434:SF2">
    <property type="entry name" value="FATTY ACID-BINDING PROTEIN TM_1468"/>
    <property type="match status" value="1"/>
</dbReference>
<reference evidence="2" key="1">
    <citation type="submission" date="2019-08" db="EMBL/GenBank/DDBJ databases">
        <authorList>
            <person name="Kucharzyk K."/>
            <person name="Murdoch R.W."/>
            <person name="Higgins S."/>
            <person name="Loffler F."/>
        </authorList>
    </citation>
    <scope>NUCLEOTIDE SEQUENCE</scope>
</reference>
<dbReference type="Gene3D" id="3.30.1180.10">
    <property type="match status" value="1"/>
</dbReference>
<dbReference type="Gene3D" id="3.40.50.10170">
    <property type="match status" value="1"/>
</dbReference>
<keyword evidence="1" id="KW-0446">Lipid-binding</keyword>
<accession>A0A645AHX5</accession>
<dbReference type="SUPFAM" id="SSF82549">
    <property type="entry name" value="DAK1/DegV-like"/>
    <property type="match status" value="1"/>
</dbReference>
<dbReference type="Pfam" id="PF02645">
    <property type="entry name" value="DegV"/>
    <property type="match status" value="1"/>
</dbReference>
<evidence type="ECO:0000313" key="2">
    <source>
        <dbReference type="EMBL" id="MPM52536.1"/>
    </source>
</evidence>